<reference evidence="3 4" key="1">
    <citation type="journal article" date="2016" name="Nat. Commun.">
        <title>Thousands of microbial genomes shed light on interconnected biogeochemical processes in an aquifer system.</title>
        <authorList>
            <person name="Anantharaman K."/>
            <person name="Brown C.T."/>
            <person name="Hug L.A."/>
            <person name="Sharon I."/>
            <person name="Castelle C.J."/>
            <person name="Probst A.J."/>
            <person name="Thomas B.C."/>
            <person name="Singh A."/>
            <person name="Wilkins M.J."/>
            <person name="Karaoz U."/>
            <person name="Brodie E.L."/>
            <person name="Williams K.H."/>
            <person name="Hubbard S.S."/>
            <person name="Banfield J.F."/>
        </authorList>
    </citation>
    <scope>NUCLEOTIDE SEQUENCE [LARGE SCALE GENOMIC DNA]</scope>
</reference>
<dbReference type="InterPro" id="IPR050194">
    <property type="entry name" value="Glycosyltransferase_grp1"/>
</dbReference>
<evidence type="ECO:0008006" key="5">
    <source>
        <dbReference type="Google" id="ProtNLM"/>
    </source>
</evidence>
<feature type="domain" description="Glycosyltransferase subfamily 4-like N-terminal" evidence="2">
    <location>
        <begin position="16"/>
        <end position="193"/>
    </location>
</feature>
<dbReference type="Gene3D" id="3.40.50.2000">
    <property type="entry name" value="Glycogen Phosphorylase B"/>
    <property type="match status" value="2"/>
</dbReference>
<evidence type="ECO:0000259" key="2">
    <source>
        <dbReference type="Pfam" id="PF13439"/>
    </source>
</evidence>
<dbReference type="InterPro" id="IPR028098">
    <property type="entry name" value="Glyco_trans_4-like_N"/>
</dbReference>
<organism evidence="3 4">
    <name type="scientific">Candidatus Gottesmanbacteria bacterium RBG_13_37_7</name>
    <dbReference type="NCBI Taxonomy" id="1798369"/>
    <lineage>
        <taxon>Bacteria</taxon>
        <taxon>Candidatus Gottesmaniibacteriota</taxon>
    </lineage>
</organism>
<dbReference type="PANTHER" id="PTHR45947:SF3">
    <property type="entry name" value="SULFOQUINOVOSYL TRANSFERASE SQD2"/>
    <property type="match status" value="1"/>
</dbReference>
<evidence type="ECO:0000313" key="3">
    <source>
        <dbReference type="EMBL" id="OGF99485.1"/>
    </source>
</evidence>
<dbReference type="Proteomes" id="UP000178230">
    <property type="component" value="Unassembled WGS sequence"/>
</dbReference>
<dbReference type="EMBL" id="MFIY01000051">
    <property type="protein sequence ID" value="OGF99485.1"/>
    <property type="molecule type" value="Genomic_DNA"/>
</dbReference>
<dbReference type="AlphaFoldDB" id="A0A1F5YH24"/>
<dbReference type="GO" id="GO:0016757">
    <property type="term" value="F:glycosyltransferase activity"/>
    <property type="evidence" value="ECO:0007669"/>
    <property type="project" value="InterPro"/>
</dbReference>
<sequence length="399" mass="45228">MKILNIVPYFYPAVSVGGTASVVHDISLELTKKGHLVTVYTSDLFGKNRRVNRPKNVKVDNNGIETYYFKNLSTNLAYYQHIFLPPVFFNTLTKTINSFDIIHLHEIYTLMNAWTYLLARKYKVPYLISSHGTAEYLTEAGRVGRKKIFNQLIGKRLFKNAAGVIAVAESEKNHYLNLGADESKISVIPNGVKLMNYSNLPEKIRARKSFNIDSTKTVLLYLGRIHRKKGLNVLVSAFAQLVRENNSLVLLVAGSLEDEDYYRKIMKQIQQFDLMENIIFTGEVTGKRKLSAFSAADLFVLPSYGEGLPVSALEAAACGLPLVISKKCNLPEVKKFNAGKIIAPEEESIYRNIKELIQNKKKLMILGRNAKEMVRKNYTIQQSAEKLEKLYRKIINTYG</sequence>
<dbReference type="Pfam" id="PF13439">
    <property type="entry name" value="Glyco_transf_4"/>
    <property type="match status" value="1"/>
</dbReference>
<comment type="caution">
    <text evidence="3">The sequence shown here is derived from an EMBL/GenBank/DDBJ whole genome shotgun (WGS) entry which is preliminary data.</text>
</comment>
<dbReference type="Pfam" id="PF00534">
    <property type="entry name" value="Glycos_transf_1"/>
    <property type="match status" value="1"/>
</dbReference>
<protein>
    <recommendedName>
        <fullName evidence="5">Glycosyltransferase</fullName>
    </recommendedName>
</protein>
<accession>A0A1F5YH24</accession>
<gene>
    <name evidence="3" type="ORF">A2Y99_01285</name>
</gene>
<evidence type="ECO:0000313" key="4">
    <source>
        <dbReference type="Proteomes" id="UP000178230"/>
    </source>
</evidence>
<dbReference type="SUPFAM" id="SSF53756">
    <property type="entry name" value="UDP-Glycosyltransferase/glycogen phosphorylase"/>
    <property type="match status" value="1"/>
</dbReference>
<evidence type="ECO:0000259" key="1">
    <source>
        <dbReference type="Pfam" id="PF00534"/>
    </source>
</evidence>
<name>A0A1F5YH24_9BACT</name>
<proteinExistence type="predicted"/>
<dbReference type="PANTHER" id="PTHR45947">
    <property type="entry name" value="SULFOQUINOVOSYL TRANSFERASE SQD2"/>
    <property type="match status" value="1"/>
</dbReference>
<dbReference type="InterPro" id="IPR001296">
    <property type="entry name" value="Glyco_trans_1"/>
</dbReference>
<feature type="domain" description="Glycosyl transferase family 1" evidence="1">
    <location>
        <begin position="205"/>
        <end position="373"/>
    </location>
</feature>